<feature type="transmembrane region" description="Helical" evidence="1">
    <location>
        <begin position="70"/>
        <end position="94"/>
    </location>
</feature>
<dbReference type="PANTHER" id="PTHR23528:SF1">
    <property type="entry name" value="MAJOR FACILITATOR SUPERFAMILY (MFS) PROFILE DOMAIN-CONTAINING PROTEIN"/>
    <property type="match status" value="1"/>
</dbReference>
<dbReference type="SUPFAM" id="SSF103473">
    <property type="entry name" value="MFS general substrate transporter"/>
    <property type="match status" value="1"/>
</dbReference>
<proteinExistence type="predicted"/>
<feature type="transmembrane region" description="Helical" evidence="1">
    <location>
        <begin position="146"/>
        <end position="170"/>
    </location>
</feature>
<feature type="transmembrane region" description="Helical" evidence="1">
    <location>
        <begin position="213"/>
        <end position="233"/>
    </location>
</feature>
<accession>A0A1D8ATX4</accession>
<dbReference type="InterPro" id="IPR036259">
    <property type="entry name" value="MFS_trans_sf"/>
</dbReference>
<feature type="transmembrane region" description="Helical" evidence="1">
    <location>
        <begin position="268"/>
        <end position="292"/>
    </location>
</feature>
<feature type="transmembrane region" description="Helical" evidence="1">
    <location>
        <begin position="425"/>
        <end position="444"/>
    </location>
</feature>
<feature type="transmembrane region" description="Helical" evidence="1">
    <location>
        <begin position="359"/>
        <end position="381"/>
    </location>
</feature>
<gene>
    <name evidence="2" type="ORF">Verru16b_01393</name>
</gene>
<feature type="transmembrane region" description="Helical" evidence="1">
    <location>
        <begin position="393"/>
        <end position="413"/>
    </location>
</feature>
<keyword evidence="1" id="KW-0812">Transmembrane</keyword>
<dbReference type="Proteomes" id="UP000095228">
    <property type="component" value="Chromosome"/>
</dbReference>
<keyword evidence="3" id="KW-1185">Reference proteome</keyword>
<name>A0A1D8ATX4_9BACT</name>
<feature type="transmembrane region" description="Helical" evidence="1">
    <location>
        <begin position="20"/>
        <end position="42"/>
    </location>
</feature>
<dbReference type="Pfam" id="PF13347">
    <property type="entry name" value="MFS_2"/>
    <property type="match status" value="1"/>
</dbReference>
<sequence>MLTPSSPNPPPVSLAGGKKIWSVGTLTYSAGGLALLFVWLLFGDFAYMMRERSAAPVTQLMLKKYEASDLVTGIFLLTIPWTVILIAGPTVSYWSDRHRSRRGRRIPFLLLPTPFVTLAMIGLAFSPRLGAALHQWFGGNPATVNHTILLTMGLFWMVFEIGVVISNAVFNGLINDVVPREWLGRFYGLFRAVGLGAGILFNYKIIGHAEENYSIILASIGLIYGVGFTVMCLRVKEGDYPPPAAAARTNPVLGAIGDYFRDCFSKPYYLWVFIFIGLANTVFVPVNLFAIYAAKSYGLTMETYGKYLVVTFICSFCLAFPLGWLADRFHPLRVGLGALLLYAIVMLAGFQWMHDPKSFGLVFLAHGILSGTFFTGTAAIAQMLFPKLKFAQFAAAAGLIAAFMNMVLGPVLGAALDRLGSDYRYTFLAGSLLAVISIGLGLFVHRRWQQLGGQAGYVAPE</sequence>
<feature type="transmembrane region" description="Helical" evidence="1">
    <location>
        <begin position="304"/>
        <end position="325"/>
    </location>
</feature>
<dbReference type="PANTHER" id="PTHR23528">
    <property type="match status" value="1"/>
</dbReference>
<feature type="transmembrane region" description="Helical" evidence="1">
    <location>
        <begin position="332"/>
        <end position="353"/>
    </location>
</feature>
<dbReference type="EMBL" id="CP016094">
    <property type="protein sequence ID" value="AOS44332.1"/>
    <property type="molecule type" value="Genomic_DNA"/>
</dbReference>
<dbReference type="RefSeq" id="WP_069961587.1">
    <property type="nucleotide sequence ID" value="NZ_CP016094.1"/>
</dbReference>
<dbReference type="AlphaFoldDB" id="A0A1D8ATX4"/>
<protein>
    <submittedName>
        <fullName evidence="2">Major Facilitator Superfamily protein</fullName>
    </submittedName>
</protein>
<keyword evidence="1" id="KW-0472">Membrane</keyword>
<organism evidence="2 3">
    <name type="scientific">Lacunisphaera limnophila</name>
    <dbReference type="NCBI Taxonomy" id="1838286"/>
    <lineage>
        <taxon>Bacteria</taxon>
        <taxon>Pseudomonadati</taxon>
        <taxon>Verrucomicrobiota</taxon>
        <taxon>Opitutia</taxon>
        <taxon>Opitutales</taxon>
        <taxon>Opitutaceae</taxon>
        <taxon>Lacunisphaera</taxon>
    </lineage>
</organism>
<feature type="transmembrane region" description="Helical" evidence="1">
    <location>
        <begin position="106"/>
        <end position="126"/>
    </location>
</feature>
<dbReference type="OrthoDB" id="8877752at2"/>
<reference evidence="2 3" key="1">
    <citation type="submission" date="2016-06" db="EMBL/GenBank/DDBJ databases">
        <title>Three novel species with peptidoglycan cell walls form the new genus Lacunisphaera gen. nov. in the family Opitutaceae of the verrucomicrobial subdivision 4.</title>
        <authorList>
            <person name="Rast P."/>
            <person name="Gloeckner I."/>
            <person name="Jogler M."/>
            <person name="Boedeker C."/>
            <person name="Jeske O."/>
            <person name="Wiegand S."/>
            <person name="Reinhardt R."/>
            <person name="Schumann P."/>
            <person name="Rohde M."/>
            <person name="Spring S."/>
            <person name="Gloeckner F.O."/>
            <person name="Jogler C."/>
        </authorList>
    </citation>
    <scope>NUCLEOTIDE SEQUENCE [LARGE SCALE GENOMIC DNA]</scope>
    <source>
        <strain evidence="2 3">IG16b</strain>
    </source>
</reference>
<evidence type="ECO:0000313" key="2">
    <source>
        <dbReference type="EMBL" id="AOS44332.1"/>
    </source>
</evidence>
<dbReference type="STRING" id="1838286.Verru16b_01393"/>
<keyword evidence="1" id="KW-1133">Transmembrane helix</keyword>
<evidence type="ECO:0000313" key="3">
    <source>
        <dbReference type="Proteomes" id="UP000095228"/>
    </source>
</evidence>
<feature type="transmembrane region" description="Helical" evidence="1">
    <location>
        <begin position="182"/>
        <end position="201"/>
    </location>
</feature>
<evidence type="ECO:0000256" key="1">
    <source>
        <dbReference type="SAM" id="Phobius"/>
    </source>
</evidence>
<dbReference type="Gene3D" id="1.20.1250.20">
    <property type="entry name" value="MFS general substrate transporter like domains"/>
    <property type="match status" value="1"/>
</dbReference>
<dbReference type="CDD" id="cd06174">
    <property type="entry name" value="MFS"/>
    <property type="match status" value="1"/>
</dbReference>
<dbReference type="KEGG" id="obg:Verru16b_01393"/>